<dbReference type="PANTHER" id="PTHR46268:SF6">
    <property type="entry name" value="UNIVERSAL STRESS PROTEIN UP12"/>
    <property type="match status" value="1"/>
</dbReference>
<evidence type="ECO:0000313" key="4">
    <source>
        <dbReference type="Proteomes" id="UP001294412"/>
    </source>
</evidence>
<dbReference type="PANTHER" id="PTHR46268">
    <property type="entry name" value="STRESS RESPONSE PROTEIN NHAX"/>
    <property type="match status" value="1"/>
</dbReference>
<feature type="domain" description="UspA" evidence="2">
    <location>
        <begin position="207"/>
        <end position="282"/>
    </location>
</feature>
<dbReference type="SUPFAM" id="SSF52402">
    <property type="entry name" value="Adenine nucleotide alpha hydrolases-like"/>
    <property type="match status" value="2"/>
</dbReference>
<keyword evidence="4" id="KW-1185">Reference proteome</keyword>
<accession>A0ABU5I735</accession>
<evidence type="ECO:0000313" key="3">
    <source>
        <dbReference type="EMBL" id="MDY8110718.1"/>
    </source>
</evidence>
<protein>
    <submittedName>
        <fullName evidence="3">Universal stress protein</fullName>
    </submittedName>
</protein>
<proteinExistence type="inferred from homology"/>
<feature type="domain" description="UspA" evidence="2">
    <location>
        <begin position="3"/>
        <end position="156"/>
    </location>
</feature>
<name>A0ABU5I735_9HYPH</name>
<dbReference type="Proteomes" id="UP001294412">
    <property type="component" value="Unassembled WGS sequence"/>
</dbReference>
<organism evidence="3 4">
    <name type="scientific">Fulvimarina uroteuthidis</name>
    <dbReference type="NCBI Taxonomy" id="3098149"/>
    <lineage>
        <taxon>Bacteria</taxon>
        <taxon>Pseudomonadati</taxon>
        <taxon>Pseudomonadota</taxon>
        <taxon>Alphaproteobacteria</taxon>
        <taxon>Hyphomicrobiales</taxon>
        <taxon>Aurantimonadaceae</taxon>
        <taxon>Fulvimarina</taxon>
    </lineage>
</organism>
<dbReference type="CDD" id="cd00293">
    <property type="entry name" value="USP-like"/>
    <property type="match status" value="2"/>
</dbReference>
<gene>
    <name evidence="3" type="ORF">U0C82_16370</name>
</gene>
<dbReference type="Pfam" id="PF00582">
    <property type="entry name" value="Usp"/>
    <property type="match status" value="2"/>
</dbReference>
<dbReference type="Gene3D" id="3.40.50.12370">
    <property type="match status" value="1"/>
</dbReference>
<reference evidence="3 4" key="1">
    <citation type="submission" date="2023-12" db="EMBL/GenBank/DDBJ databases">
        <title>Description of Novel Strain Fulvimarina sp. 2208YS6-2-32 isolated from Uroteuthis (Photololigo) edulis.</title>
        <authorList>
            <person name="Park J.-S."/>
        </authorList>
    </citation>
    <scope>NUCLEOTIDE SEQUENCE [LARGE SCALE GENOMIC DNA]</scope>
    <source>
        <strain evidence="3 4">2208YS6-2-32</strain>
    </source>
</reference>
<comment type="similarity">
    <text evidence="1">Belongs to the universal stress protein A family.</text>
</comment>
<dbReference type="EMBL" id="JAXLPB010000006">
    <property type="protein sequence ID" value="MDY8110718.1"/>
    <property type="molecule type" value="Genomic_DNA"/>
</dbReference>
<dbReference type="PRINTS" id="PR01438">
    <property type="entry name" value="UNVRSLSTRESS"/>
</dbReference>
<evidence type="ECO:0000259" key="2">
    <source>
        <dbReference type="Pfam" id="PF00582"/>
    </source>
</evidence>
<dbReference type="InterPro" id="IPR006016">
    <property type="entry name" value="UspA"/>
</dbReference>
<comment type="caution">
    <text evidence="3">The sequence shown here is derived from an EMBL/GenBank/DDBJ whole genome shotgun (WGS) entry which is preliminary data.</text>
</comment>
<dbReference type="InterPro" id="IPR006015">
    <property type="entry name" value="Universal_stress_UspA"/>
</dbReference>
<sequence>MAKILGLIDGSQYTASVLDNIAFAAKRLRAEVELIHAIGRRDIGSAPSDMSGSLDLGEREELLKELAAHDEQHARLARKRGRLVLSDAAAKLAADGVETVSHDLVLGDLLEEIERRETGCDLVVLGKRGDAANFAKLHLGSNLERVMRRTSVPVLIAARAFRPIERVLVAYDGGPSISKALDWLRVSPLLKGTRIEVAKATGKSSDAELDRVCKTLKAEGFDARAKLLTGDPDDAVVAECEREAIDLVIVGASGHSSLRRFLVGSTTSEIVRACRRPVLLFR</sequence>
<evidence type="ECO:0000256" key="1">
    <source>
        <dbReference type="ARBA" id="ARBA00008791"/>
    </source>
</evidence>